<dbReference type="InterPro" id="IPR021641">
    <property type="entry name" value="DUF3245"/>
</dbReference>
<protein>
    <submittedName>
        <fullName evidence="2">Uncharacterized protein</fullName>
    </submittedName>
</protein>
<evidence type="ECO:0000256" key="1">
    <source>
        <dbReference type="SAM" id="MobiDB-lite"/>
    </source>
</evidence>
<organism evidence="2 3">
    <name type="scientific">Peltaster fructicola</name>
    <dbReference type="NCBI Taxonomy" id="286661"/>
    <lineage>
        <taxon>Eukaryota</taxon>
        <taxon>Fungi</taxon>
        <taxon>Dikarya</taxon>
        <taxon>Ascomycota</taxon>
        <taxon>Pezizomycotina</taxon>
        <taxon>Dothideomycetes</taxon>
        <taxon>Dothideomycetes incertae sedis</taxon>
        <taxon>Peltaster</taxon>
    </lineage>
</organism>
<feature type="compositionally biased region" description="Basic residues" evidence="1">
    <location>
        <begin position="195"/>
        <end position="204"/>
    </location>
</feature>
<dbReference type="Pfam" id="PF11595">
    <property type="entry name" value="DUF3245"/>
    <property type="match status" value="1"/>
</dbReference>
<keyword evidence="3" id="KW-1185">Reference proteome</keyword>
<dbReference type="EMBL" id="CP051139">
    <property type="protein sequence ID" value="QIW95379.1"/>
    <property type="molecule type" value="Genomic_DNA"/>
</dbReference>
<feature type="compositionally biased region" description="Acidic residues" evidence="1">
    <location>
        <begin position="41"/>
        <end position="51"/>
    </location>
</feature>
<sequence length="204" mass="22403">MTTLSKEALAESEIILNKTNIALARSRKLIQSWLSQPAAESQEDEDEDEDFKPESETAGIGSTVQDDESGSLGRIARSRQANDKLLEQILGKTAAQAHRRSQQTVSSTKPAPKVDENSNKRQNNSDDDNDQGRASAVASGRVKKSKHYSTNKIQVPDQKDPLTPTNEGEASKQQNRLGVSSKRKANSYLDELLAKKARKKSKKG</sequence>
<feature type="region of interest" description="Disordered" evidence="1">
    <location>
        <begin position="35"/>
        <end position="204"/>
    </location>
</feature>
<proteinExistence type="predicted"/>
<name>A0A6H0XLJ5_9PEZI</name>
<accession>A0A6H0XLJ5</accession>
<evidence type="ECO:0000313" key="3">
    <source>
        <dbReference type="Proteomes" id="UP000503462"/>
    </source>
</evidence>
<dbReference type="AlphaFoldDB" id="A0A6H0XLJ5"/>
<feature type="compositionally biased region" description="Polar residues" evidence="1">
    <location>
        <begin position="163"/>
        <end position="178"/>
    </location>
</feature>
<gene>
    <name evidence="2" type="ORF">AMS68_000897</name>
</gene>
<evidence type="ECO:0000313" key="2">
    <source>
        <dbReference type="EMBL" id="QIW95379.1"/>
    </source>
</evidence>
<dbReference type="OrthoDB" id="3438340at2759"/>
<dbReference type="Proteomes" id="UP000503462">
    <property type="component" value="Chromosome 1"/>
</dbReference>
<reference evidence="2 3" key="1">
    <citation type="journal article" date="2016" name="Sci. Rep.">
        <title>Peltaster fructicola genome reveals evolution from an invasive phytopathogen to an ectophytic parasite.</title>
        <authorList>
            <person name="Xu C."/>
            <person name="Chen H."/>
            <person name="Gleason M.L."/>
            <person name="Xu J.R."/>
            <person name="Liu H."/>
            <person name="Zhang R."/>
            <person name="Sun G."/>
        </authorList>
    </citation>
    <scope>NUCLEOTIDE SEQUENCE [LARGE SCALE GENOMIC DNA]</scope>
    <source>
        <strain evidence="2 3">LNHT1506</strain>
    </source>
</reference>